<gene>
    <name evidence="7" type="ORF">SAMN04487956_1459</name>
</gene>
<evidence type="ECO:0000256" key="3">
    <source>
        <dbReference type="ARBA" id="ARBA00023002"/>
    </source>
</evidence>
<dbReference type="GO" id="GO:0016705">
    <property type="term" value="F:oxidoreductase activity, acting on paired donors, with incorporation or reduction of molecular oxygen"/>
    <property type="evidence" value="ECO:0007669"/>
    <property type="project" value="InterPro"/>
</dbReference>
<accession>A0A1I7CHQ8</accession>
<dbReference type="InterPro" id="IPR051260">
    <property type="entry name" value="Diverse_substr_monoxygenases"/>
</dbReference>
<evidence type="ECO:0000256" key="1">
    <source>
        <dbReference type="ARBA" id="ARBA00022630"/>
    </source>
</evidence>
<dbReference type="SUPFAM" id="SSF51679">
    <property type="entry name" value="Bacterial luciferase-like"/>
    <property type="match status" value="1"/>
</dbReference>
<proteinExistence type="predicted"/>
<evidence type="ECO:0000256" key="5">
    <source>
        <dbReference type="SAM" id="MobiDB-lite"/>
    </source>
</evidence>
<evidence type="ECO:0000256" key="2">
    <source>
        <dbReference type="ARBA" id="ARBA00022643"/>
    </source>
</evidence>
<keyword evidence="1" id="KW-0285">Flavoprotein</keyword>
<dbReference type="Gene3D" id="3.20.20.30">
    <property type="entry name" value="Luciferase-like domain"/>
    <property type="match status" value="1"/>
</dbReference>
<reference evidence="7 8" key="1">
    <citation type="submission" date="2016-10" db="EMBL/GenBank/DDBJ databases">
        <authorList>
            <person name="de Groot N.N."/>
        </authorList>
    </citation>
    <scope>NUCLEOTIDE SEQUENCE [LARGE SCALE GENOMIC DNA]</scope>
    <source>
        <strain evidence="7 8">CGMCC 1.6493</strain>
    </source>
</reference>
<dbReference type="InterPro" id="IPR011251">
    <property type="entry name" value="Luciferase-like_dom"/>
</dbReference>
<dbReference type="OrthoDB" id="7239898at2"/>
<dbReference type="AlphaFoldDB" id="A0A1I7CHQ8"/>
<evidence type="ECO:0000256" key="4">
    <source>
        <dbReference type="ARBA" id="ARBA00023033"/>
    </source>
</evidence>
<dbReference type="RefSeq" id="WP_089851829.1">
    <property type="nucleotide sequence ID" value="NZ_FPAQ01000045.1"/>
</dbReference>
<dbReference type="InterPro" id="IPR036661">
    <property type="entry name" value="Luciferase-like_sf"/>
</dbReference>
<keyword evidence="3" id="KW-0560">Oxidoreductase</keyword>
<protein>
    <submittedName>
        <fullName evidence="7">Luciferase-type oxidoreductase, BA3436 family</fullName>
    </submittedName>
</protein>
<keyword evidence="2" id="KW-0288">FMN</keyword>
<dbReference type="PANTHER" id="PTHR30011:SF16">
    <property type="entry name" value="C2H2 FINGER DOMAIN TRANSCRIPTION FACTOR (EUROFUNG)-RELATED"/>
    <property type="match status" value="1"/>
</dbReference>
<dbReference type="GO" id="GO:0004497">
    <property type="term" value="F:monooxygenase activity"/>
    <property type="evidence" value="ECO:0007669"/>
    <property type="project" value="UniProtKB-KW"/>
</dbReference>
<name>A0A1I7CHQ8_9GAMM</name>
<dbReference type="PANTHER" id="PTHR30011">
    <property type="entry name" value="ALKANESULFONATE MONOOXYGENASE-RELATED"/>
    <property type="match status" value="1"/>
</dbReference>
<dbReference type="NCBIfam" id="TIGR03571">
    <property type="entry name" value="lucif_BA3436"/>
    <property type="match status" value="1"/>
</dbReference>
<organism evidence="7 8">
    <name type="scientific">Halomonas saccharevitans</name>
    <dbReference type="NCBI Taxonomy" id="416872"/>
    <lineage>
        <taxon>Bacteria</taxon>
        <taxon>Pseudomonadati</taxon>
        <taxon>Pseudomonadota</taxon>
        <taxon>Gammaproteobacteria</taxon>
        <taxon>Oceanospirillales</taxon>
        <taxon>Halomonadaceae</taxon>
        <taxon>Halomonas</taxon>
    </lineage>
</organism>
<dbReference type="InterPro" id="IPR020020">
    <property type="entry name" value="Luciferase-type_oxidoreductase"/>
</dbReference>
<dbReference type="EMBL" id="FPAQ01000045">
    <property type="protein sequence ID" value="SFT98939.1"/>
    <property type="molecule type" value="Genomic_DNA"/>
</dbReference>
<keyword evidence="4" id="KW-0503">Monooxygenase</keyword>
<feature type="region of interest" description="Disordered" evidence="5">
    <location>
        <begin position="17"/>
        <end position="38"/>
    </location>
</feature>
<evidence type="ECO:0000259" key="6">
    <source>
        <dbReference type="Pfam" id="PF00296"/>
    </source>
</evidence>
<dbReference type="Proteomes" id="UP000199594">
    <property type="component" value="Unassembled WGS sequence"/>
</dbReference>
<sequence length="320" mass="35382">MSLTRLTQGPLTLGVELPLDNDWSPSGERARRDDARPFGVPDMDAHAERIAQVDRLGFRAAWLRDVPLYDPAFGDAGQVFELFTYLGYLARHTDHLLLGTAAAVLPLRQPWLVRKAAATVQALSGNRLLLGVASGDRPVEYPLFGEDFAQRGAQFRGAIKILKGQVDTRLSSGQAVLPHAPQPPLLAAGLAQQSPHWVGREMDGWLAYPGTPQDHIKRVGLWRQVAGDKPYVSFIHLDLLERPDAPTTRHRFGISAGREGLIRELEAMQAAGVNHIGLHFRRNQRPLDETLEEIGREVLPRFQGQAPVIEPHAKETADVD</sequence>
<dbReference type="Pfam" id="PF00296">
    <property type="entry name" value="Bac_luciferase"/>
    <property type="match status" value="1"/>
</dbReference>
<evidence type="ECO:0000313" key="7">
    <source>
        <dbReference type="EMBL" id="SFT98939.1"/>
    </source>
</evidence>
<feature type="domain" description="Luciferase-like" evidence="6">
    <location>
        <begin position="41"/>
        <end position="218"/>
    </location>
</feature>
<evidence type="ECO:0000313" key="8">
    <source>
        <dbReference type="Proteomes" id="UP000199594"/>
    </source>
</evidence>